<reference evidence="1 2" key="1">
    <citation type="submission" date="2017-07" db="EMBL/GenBank/DDBJ databases">
        <title>In vitro design and evaluation of phage cocktails against multidrug-resistant Aeromonas salmonicida.</title>
        <authorList>
            <person name="Chen L."/>
            <person name="Yuan S."/>
            <person name="Ma Y."/>
        </authorList>
    </citation>
    <scope>NUCLEOTIDE SEQUENCE [LARGE SCALE GENOMIC DNA]</scope>
</reference>
<evidence type="ECO:0000313" key="1">
    <source>
        <dbReference type="EMBL" id="ATI18098.1"/>
    </source>
</evidence>
<dbReference type="RefSeq" id="YP_009834750.1">
    <property type="nucleotide sequence ID" value="NC_048674.1"/>
</dbReference>
<name>A0A291LFC1_9CAUD</name>
<keyword evidence="2" id="KW-1185">Reference proteome</keyword>
<sequence length="72" mass="8568">MILYALKNKHTGRLAVIEGADLSIVVDEYSEVMYPFVERRLEDIHHLLEDRHTDYYRGINPDDYDIVEFILK</sequence>
<evidence type="ECO:0000313" key="2">
    <source>
        <dbReference type="Proteomes" id="UP000259270"/>
    </source>
</evidence>
<proteinExistence type="predicted"/>
<dbReference type="KEGG" id="vg:55604818"/>
<protein>
    <submittedName>
        <fullName evidence="1">Uncharacterized protein</fullName>
    </submittedName>
</protein>
<dbReference type="EMBL" id="MF498775">
    <property type="protein sequence ID" value="ATI18098.1"/>
    <property type="molecule type" value="Genomic_DNA"/>
</dbReference>
<organism evidence="1 2">
    <name type="scientific">Aeromonas phage AS-sw</name>
    <dbReference type="NCBI Taxonomy" id="2026113"/>
    <lineage>
        <taxon>Viruses</taxon>
        <taxon>Duplodnaviria</taxon>
        <taxon>Heunggongvirae</taxon>
        <taxon>Uroviricota</taxon>
        <taxon>Caudoviricetes</taxon>
        <taxon>Pantevenvirales</taxon>
        <taxon>Straboviridae</taxon>
        <taxon>Emmerichvirinae</taxon>
        <taxon>Ceceduovirus</taxon>
        <taxon>Ceceduovirus assw</taxon>
    </lineage>
</organism>
<dbReference type="GeneID" id="55604818"/>
<dbReference type="Proteomes" id="UP000259270">
    <property type="component" value="Segment"/>
</dbReference>
<accession>A0A291LFC1</accession>